<comment type="caution">
    <text evidence="1">The sequence shown here is derived from an EMBL/GenBank/DDBJ whole genome shotgun (WGS) entry which is preliminary data.</text>
</comment>
<dbReference type="EMBL" id="JACAZH010000001">
    <property type="protein sequence ID" value="KAF7377757.1"/>
    <property type="molecule type" value="Genomic_DNA"/>
</dbReference>
<dbReference type="OrthoDB" id="2750929at2759"/>
<name>A0A8H7DLD5_9AGAR</name>
<evidence type="ECO:0000313" key="1">
    <source>
        <dbReference type="EMBL" id="KAF7377757.1"/>
    </source>
</evidence>
<dbReference type="Proteomes" id="UP000623467">
    <property type="component" value="Unassembled WGS sequence"/>
</dbReference>
<reference evidence="1" key="1">
    <citation type="submission" date="2020-05" db="EMBL/GenBank/DDBJ databases">
        <title>Mycena genomes resolve the evolution of fungal bioluminescence.</title>
        <authorList>
            <person name="Tsai I.J."/>
        </authorList>
    </citation>
    <scope>NUCLEOTIDE SEQUENCE</scope>
    <source>
        <strain evidence="1">160909Yilan</strain>
    </source>
</reference>
<organism evidence="1 2">
    <name type="scientific">Mycena sanguinolenta</name>
    <dbReference type="NCBI Taxonomy" id="230812"/>
    <lineage>
        <taxon>Eukaryota</taxon>
        <taxon>Fungi</taxon>
        <taxon>Dikarya</taxon>
        <taxon>Basidiomycota</taxon>
        <taxon>Agaricomycotina</taxon>
        <taxon>Agaricomycetes</taxon>
        <taxon>Agaricomycetidae</taxon>
        <taxon>Agaricales</taxon>
        <taxon>Marasmiineae</taxon>
        <taxon>Mycenaceae</taxon>
        <taxon>Mycena</taxon>
    </lineage>
</organism>
<evidence type="ECO:0000313" key="2">
    <source>
        <dbReference type="Proteomes" id="UP000623467"/>
    </source>
</evidence>
<accession>A0A8H7DLD5</accession>
<dbReference type="AlphaFoldDB" id="A0A8H7DLD5"/>
<keyword evidence="2" id="KW-1185">Reference proteome</keyword>
<proteinExistence type="predicted"/>
<gene>
    <name evidence="1" type="ORF">MSAN_00198700</name>
</gene>
<protein>
    <submittedName>
        <fullName evidence="1">Uncharacterized protein</fullName>
    </submittedName>
</protein>
<sequence>MSLVHTRRAITPTVSKMRNFPARKVDGGMVGNWPRNVKVFQVSGFDATRLRASDLIDIPRSLLVYLDVHGHYPSKGRQMLFYALSFRAADSHYTRRDTRLRGFLYYHLPIPSRPLSGGLRFRCTPSLTAFPSGMDLLSPSGLPWAIPLANLVRRGSLPVTQSLLRDNLVSFPDLLACHRTFHHKPHPLPPVVHAVGQPWFLDLSAPSAVFVPGPHSLLRCEIYPAVASYGAALVCFEYTGNPRSPHELAIRVLELRSNISLHPRFGHLPPVEPGALLARPNHSNGKPEPWTWNYDSHSTRMAAALYALVHGPTPVPGTPADFPLSEDSDMPSAPGMYPTRRQRVTIEHWFYSALPNQKEVARYSSRKRGG</sequence>